<dbReference type="Pfam" id="PF00535">
    <property type="entry name" value="Glycos_transf_2"/>
    <property type="match status" value="1"/>
</dbReference>
<gene>
    <name evidence="2" type="primary">wbbL</name>
    <name evidence="2" type="ORF">NCTC10296_01419</name>
</gene>
<dbReference type="GO" id="GO:0016757">
    <property type="term" value="F:glycosyltransferase activity"/>
    <property type="evidence" value="ECO:0007669"/>
    <property type="project" value="UniProtKB-KW"/>
</dbReference>
<accession>A0A448D8M3</accession>
<keyword evidence="3" id="KW-1185">Reference proteome</keyword>
<keyword evidence="2" id="KW-0808">Transferase</keyword>
<evidence type="ECO:0000259" key="1">
    <source>
        <dbReference type="Pfam" id="PF00535"/>
    </source>
</evidence>
<evidence type="ECO:0000313" key="3">
    <source>
        <dbReference type="Proteomes" id="UP000279284"/>
    </source>
</evidence>
<organism evidence="2 3">
    <name type="scientific">Neisseria canis</name>
    <dbReference type="NCBI Taxonomy" id="493"/>
    <lineage>
        <taxon>Bacteria</taxon>
        <taxon>Pseudomonadati</taxon>
        <taxon>Pseudomonadota</taxon>
        <taxon>Betaproteobacteria</taxon>
        <taxon>Neisseriales</taxon>
        <taxon>Neisseriaceae</taxon>
        <taxon>Neisseria</taxon>
    </lineage>
</organism>
<dbReference type="SUPFAM" id="SSF53448">
    <property type="entry name" value="Nucleotide-diphospho-sugar transferases"/>
    <property type="match status" value="1"/>
</dbReference>
<dbReference type="STRING" id="493.BWD07_01605"/>
<dbReference type="CDD" id="cd04186">
    <property type="entry name" value="GT_2_like_c"/>
    <property type="match status" value="1"/>
</dbReference>
<dbReference type="Proteomes" id="UP000279284">
    <property type="component" value="Chromosome"/>
</dbReference>
<dbReference type="KEGG" id="nci:NCTC10296_01419"/>
<dbReference type="PANTHER" id="PTHR43179">
    <property type="entry name" value="RHAMNOSYLTRANSFERASE WBBL"/>
    <property type="match status" value="1"/>
</dbReference>
<feature type="domain" description="Glycosyltransferase 2-like" evidence="1">
    <location>
        <begin position="4"/>
        <end position="120"/>
    </location>
</feature>
<dbReference type="PANTHER" id="PTHR43179:SF7">
    <property type="entry name" value="RHAMNOSYLTRANSFERASE WBBL"/>
    <property type="match status" value="1"/>
</dbReference>
<dbReference type="InterPro" id="IPR001173">
    <property type="entry name" value="Glyco_trans_2-like"/>
</dbReference>
<evidence type="ECO:0000313" key="2">
    <source>
        <dbReference type="EMBL" id="VEF01705.1"/>
    </source>
</evidence>
<reference evidence="2 3" key="1">
    <citation type="submission" date="2018-12" db="EMBL/GenBank/DDBJ databases">
        <authorList>
            <consortium name="Pathogen Informatics"/>
        </authorList>
    </citation>
    <scope>NUCLEOTIDE SEQUENCE [LARGE SCALE GENOMIC DNA]</scope>
    <source>
        <strain evidence="2 3">NCTC10296</strain>
    </source>
</reference>
<name>A0A448D8M3_9NEIS</name>
<dbReference type="EC" id="2.4.-.-" evidence="2"/>
<sequence>MIDIVFVNWNAGSLLRDAVASIIKYHNNLVGTVAIIDNHSSDNSIELVEQLGTDFPFKLEIIKNQTNNGFGAACNQGAAICNSKYILFLNPDAQLFEDSLRVPYEYMERPENQDVGICGIQLLEENNHVARSCTRFPSFTTFTVNALGLNKLPFKFFKSLHMHMGDWDHMTTREVDQVIGAFYFMRRSIFEQLKGFDERFFVYFEDLDLAYRTKQAGYKSMYLADAQAFHAGGGTSSQVKATRLFYSLRSRLIYSFTHMSFIKAVGITAVTLFIEPFSRSALALLKGSAADVKNTWIGYGMLWKALPAVLKGQTR</sequence>
<keyword evidence="2" id="KW-0328">Glycosyltransferase</keyword>
<dbReference type="AlphaFoldDB" id="A0A448D8M3"/>
<protein>
    <submittedName>
        <fullName evidence="2">dTDP-Rha:alpha-D-GlcNAc-pyrophosphate polyprenol, alpha-3-L-rhamnosyltransferase</fullName>
        <ecNumber evidence="2">2.4.-.-</ecNumber>
    </submittedName>
</protein>
<dbReference type="Gene3D" id="3.90.550.10">
    <property type="entry name" value="Spore Coat Polysaccharide Biosynthesis Protein SpsA, Chain A"/>
    <property type="match status" value="1"/>
</dbReference>
<dbReference type="RefSeq" id="WP_085415625.1">
    <property type="nucleotide sequence ID" value="NZ_CAUJPY010000001.1"/>
</dbReference>
<dbReference type="OrthoDB" id="9771846at2"/>
<dbReference type="InterPro" id="IPR029044">
    <property type="entry name" value="Nucleotide-diphossugar_trans"/>
</dbReference>
<dbReference type="EMBL" id="LR134313">
    <property type="protein sequence ID" value="VEF01705.1"/>
    <property type="molecule type" value="Genomic_DNA"/>
</dbReference>
<proteinExistence type="predicted"/>